<reference evidence="1 2" key="1">
    <citation type="submission" date="2020-05" db="EMBL/GenBank/DDBJ databases">
        <title>Thiomicrorhabdus sediminis sp.nov. and Thiomicrorhabdus xiamenensis sp.nov., novel sulfur-oxidizing bacteria isolated from coastal sediment.</title>
        <authorList>
            <person name="Liu X."/>
        </authorList>
    </citation>
    <scope>NUCLEOTIDE SEQUENCE [LARGE SCALE GENOMIC DNA]</scope>
    <source>
        <strain evidence="1 2">G2</strain>
    </source>
</reference>
<dbReference type="EMBL" id="CP054020">
    <property type="protein sequence ID" value="QKI88958.1"/>
    <property type="molecule type" value="Genomic_DNA"/>
</dbReference>
<protein>
    <submittedName>
        <fullName evidence="1">DUF3293 domain-containing protein</fullName>
    </submittedName>
</protein>
<dbReference type="AlphaFoldDB" id="A0A7D4NY27"/>
<keyword evidence="2" id="KW-1185">Reference proteome</keyword>
<name>A0A7D4NY27_9GAMM</name>
<evidence type="ECO:0000313" key="1">
    <source>
        <dbReference type="EMBL" id="QKI88958.1"/>
    </source>
</evidence>
<dbReference type="InterPro" id="IPR021710">
    <property type="entry name" value="DUF3293"/>
</dbReference>
<sequence length="130" mass="14761">MMNKIYLKTHFRSELKKSDFPESFSIITAYATTGETWTEQENINANAKLKTELTDLGVLVGAIDGFDPDTGHSEAGFVAKLDWQRACDIGLEFKQDAIYFVSGEDLFVTYCDEHQELVYVSNFFDRLSNP</sequence>
<evidence type="ECO:0000313" key="2">
    <source>
        <dbReference type="Proteomes" id="UP000504724"/>
    </source>
</evidence>
<dbReference type="RefSeq" id="WP_173284629.1">
    <property type="nucleotide sequence ID" value="NZ_CP054020.1"/>
</dbReference>
<accession>A0A7D4NY27</accession>
<proteinExistence type="predicted"/>
<organism evidence="1 2">
    <name type="scientific">Thiomicrorhabdus xiamenensis</name>
    <dbReference type="NCBI Taxonomy" id="2739063"/>
    <lineage>
        <taxon>Bacteria</taxon>
        <taxon>Pseudomonadati</taxon>
        <taxon>Pseudomonadota</taxon>
        <taxon>Gammaproteobacteria</taxon>
        <taxon>Thiotrichales</taxon>
        <taxon>Piscirickettsiaceae</taxon>
        <taxon>Thiomicrorhabdus</taxon>
    </lineage>
</organism>
<dbReference type="Proteomes" id="UP000504724">
    <property type="component" value="Chromosome"/>
</dbReference>
<gene>
    <name evidence="1" type="ORF">HQN79_04920</name>
</gene>
<dbReference type="KEGG" id="txa:HQN79_04920"/>
<dbReference type="Pfam" id="PF11697">
    <property type="entry name" value="DUF3293"/>
    <property type="match status" value="1"/>
</dbReference>